<accession>A0A930Y528</accession>
<proteinExistence type="predicted"/>
<dbReference type="AlphaFoldDB" id="A0A930Y528"/>
<dbReference type="EMBL" id="JADION010000015">
    <property type="protein sequence ID" value="MBF4102590.1"/>
    <property type="molecule type" value="Genomic_DNA"/>
</dbReference>
<name>A0A930Y528_9PAST</name>
<reference evidence="1" key="1">
    <citation type="submission" date="2020-11" db="EMBL/GenBank/DDBJ databases">
        <title>Gallibacterium anatis 1637, full genome, WGS.</title>
        <authorList>
            <person name="Laishevtcev A.I."/>
            <person name="Yakimova E.A."/>
            <person name="Petkovich D."/>
            <person name="Stepanova T.V."/>
            <person name="Kalendr R.S."/>
            <person name="Rubalsky E.O."/>
            <person name="Zulkarneev E.R."/>
            <person name="Aleshkin A.V."/>
        </authorList>
    </citation>
    <scope>NUCLEOTIDE SEQUENCE</scope>
    <source>
        <strain evidence="1">1637</strain>
    </source>
</reference>
<sequence>MSNAYNAPAKNFLVLSDNPTYREWEINDESQLLYSRQSDRPPKPEAEFYWVEFSFKDQA</sequence>
<comment type="caution">
    <text evidence="1">The sequence shown here is derived from an EMBL/GenBank/DDBJ whole genome shotgun (WGS) entry which is preliminary data.</text>
</comment>
<gene>
    <name evidence="1" type="ORF">INT80_06720</name>
</gene>
<organism evidence="1">
    <name type="scientific">Gallibacterium anatis</name>
    <dbReference type="NCBI Taxonomy" id="750"/>
    <lineage>
        <taxon>Bacteria</taxon>
        <taxon>Pseudomonadati</taxon>
        <taxon>Pseudomonadota</taxon>
        <taxon>Gammaproteobacteria</taxon>
        <taxon>Pasteurellales</taxon>
        <taxon>Pasteurellaceae</taxon>
        <taxon>Gallibacterium</taxon>
    </lineage>
</organism>
<evidence type="ECO:0000313" key="1">
    <source>
        <dbReference type="EMBL" id="MBF4102590.1"/>
    </source>
</evidence>
<protein>
    <submittedName>
        <fullName evidence="1">Uncharacterized protein</fullName>
    </submittedName>
</protein>